<dbReference type="PROSITE" id="PS00086">
    <property type="entry name" value="CYTOCHROME_P450"/>
    <property type="match status" value="1"/>
</dbReference>
<sequence>MALLQVDSLPLGATTTILGLVTVLIALRFAAGRKLHPDEPTVLPSWIPFIGHLIGMAVYGGRYIKKLGLSHPNEPIFTLPVPGSRIYVVTDPSLAASIQRNVKTLSFSPLIPDITKRVLGLDDDTVTAIRQNLDPEPGDPRGFLADVHDVVYGAFGPGEYLNSLSCEASQELCLQLVEFGSSLQKLYPLGQEVDLLQWTRHLVTVGSARYLYGPRNPIAEDPNLEAAFWAFDQGLGGLLMGVWPSVTASEAYQGRERVVNAFTKYLDAGHIKDAARISRDRVRLEEQYGMNQQMIARSALSFIFAGIVNTTTTTFWVVLRLFANKELLNIVRQEVVEALQASEELEGPGKLSIGILKEKCITLFAVFRECLRIGSENFSVRLIKEDILLADRYFLKKDAVVQIAGGIIHANKSIWGDDVDDFNPQRFLTQRAKSGGIHPAAFRGFGGGKTLCPGRHFATNEILAFAALIVHGFDITSPGGGEILVPRKNDRVMPVHILEPNSRDRPRVSIKVRDEAKTLQHLTIVM</sequence>
<keyword evidence="8" id="KW-1133">Transmembrane helix</keyword>
<dbReference type="RefSeq" id="XP_018150115.1">
    <property type="nucleotide sequence ID" value="XM_018281412.1"/>
</dbReference>
<evidence type="ECO:0000256" key="8">
    <source>
        <dbReference type="SAM" id="Phobius"/>
    </source>
</evidence>
<dbReference type="KEGG" id="pchm:VFPPC_01618"/>
<comment type="similarity">
    <text evidence="2 7">Belongs to the cytochrome P450 family.</text>
</comment>
<dbReference type="PANTHER" id="PTHR47582:SF1">
    <property type="entry name" value="P450, PUTATIVE (EUROFUNG)-RELATED"/>
    <property type="match status" value="1"/>
</dbReference>
<reference evidence="9 10" key="1">
    <citation type="journal article" date="2016" name="PLoS Pathog.">
        <title>Biosynthesis of antibiotic leucinostatins in bio-control fungus Purpureocillium lilacinum and their inhibition on phytophthora revealed by genome mining.</title>
        <authorList>
            <person name="Wang G."/>
            <person name="Liu Z."/>
            <person name="Lin R."/>
            <person name="Li E."/>
            <person name="Mao Z."/>
            <person name="Ling J."/>
            <person name="Yang Y."/>
            <person name="Yin W.B."/>
            <person name="Xie B."/>
        </authorList>
    </citation>
    <scope>NUCLEOTIDE SEQUENCE [LARGE SCALE GENOMIC DNA]</scope>
    <source>
        <strain evidence="9">170</strain>
    </source>
</reference>
<gene>
    <name evidence="9" type="ORF">VFPPC_01618</name>
</gene>
<dbReference type="GO" id="GO:0016705">
    <property type="term" value="F:oxidoreductase activity, acting on paired donors, with incorporation or reduction of molecular oxygen"/>
    <property type="evidence" value="ECO:0007669"/>
    <property type="project" value="InterPro"/>
</dbReference>
<keyword evidence="10" id="KW-1185">Reference proteome</keyword>
<dbReference type="InterPro" id="IPR036396">
    <property type="entry name" value="Cyt_P450_sf"/>
</dbReference>
<feature type="binding site" description="axial binding residue" evidence="6">
    <location>
        <position position="452"/>
    </location>
    <ligand>
        <name>heme</name>
        <dbReference type="ChEBI" id="CHEBI:30413"/>
    </ligand>
    <ligandPart>
        <name>Fe</name>
        <dbReference type="ChEBI" id="CHEBI:18248"/>
    </ligandPart>
</feature>
<dbReference type="GO" id="GO:0020037">
    <property type="term" value="F:heme binding"/>
    <property type="evidence" value="ECO:0007669"/>
    <property type="project" value="InterPro"/>
</dbReference>
<evidence type="ECO:0000256" key="4">
    <source>
        <dbReference type="ARBA" id="ARBA00023004"/>
    </source>
</evidence>
<keyword evidence="3 6" id="KW-0479">Metal-binding</keyword>
<dbReference type="SUPFAM" id="SSF48264">
    <property type="entry name" value="Cytochrome P450"/>
    <property type="match status" value="1"/>
</dbReference>
<dbReference type="AlphaFoldDB" id="A0A179G8A0"/>
<dbReference type="EMBL" id="LSBJ02000001">
    <property type="protein sequence ID" value="OAQ74032.1"/>
    <property type="molecule type" value="Genomic_DNA"/>
</dbReference>
<evidence type="ECO:0000313" key="10">
    <source>
        <dbReference type="Proteomes" id="UP000078397"/>
    </source>
</evidence>
<comment type="caution">
    <text evidence="9">The sequence shown here is derived from an EMBL/GenBank/DDBJ whole genome shotgun (WGS) entry which is preliminary data.</text>
</comment>
<dbReference type="Gene3D" id="1.10.630.10">
    <property type="entry name" value="Cytochrome P450"/>
    <property type="match status" value="1"/>
</dbReference>
<dbReference type="GeneID" id="28845406"/>
<comment type="cofactor">
    <cofactor evidence="1 6">
        <name>heme</name>
        <dbReference type="ChEBI" id="CHEBI:30413"/>
    </cofactor>
</comment>
<dbReference type="GO" id="GO:0004497">
    <property type="term" value="F:monooxygenase activity"/>
    <property type="evidence" value="ECO:0007669"/>
    <property type="project" value="UniProtKB-KW"/>
</dbReference>
<feature type="transmembrane region" description="Helical" evidence="8">
    <location>
        <begin position="12"/>
        <end position="31"/>
    </location>
</feature>
<keyword evidence="8" id="KW-0812">Transmembrane</keyword>
<dbReference type="InterPro" id="IPR001128">
    <property type="entry name" value="Cyt_P450"/>
</dbReference>
<accession>A0A179G8A0</accession>
<dbReference type="OrthoDB" id="1470350at2759"/>
<feature type="transmembrane region" description="Helical" evidence="8">
    <location>
        <begin position="43"/>
        <end position="61"/>
    </location>
</feature>
<keyword evidence="7" id="KW-0560">Oxidoreductase</keyword>
<dbReference type="GO" id="GO:0005506">
    <property type="term" value="F:iron ion binding"/>
    <property type="evidence" value="ECO:0007669"/>
    <property type="project" value="InterPro"/>
</dbReference>
<dbReference type="InterPro" id="IPR017972">
    <property type="entry name" value="Cyt_P450_CS"/>
</dbReference>
<keyword evidence="5 7" id="KW-0503">Monooxygenase</keyword>
<evidence type="ECO:0000256" key="3">
    <source>
        <dbReference type="ARBA" id="ARBA00022723"/>
    </source>
</evidence>
<dbReference type="PRINTS" id="PR00465">
    <property type="entry name" value="EP450IV"/>
</dbReference>
<keyword evidence="8" id="KW-0472">Membrane</keyword>
<dbReference type="PANTHER" id="PTHR47582">
    <property type="entry name" value="P450, PUTATIVE (EUROFUNG)-RELATED"/>
    <property type="match status" value="1"/>
</dbReference>
<evidence type="ECO:0000256" key="6">
    <source>
        <dbReference type="PIRSR" id="PIRSR602403-1"/>
    </source>
</evidence>
<proteinExistence type="inferred from homology"/>
<evidence type="ECO:0000313" key="9">
    <source>
        <dbReference type="EMBL" id="OAQ74032.1"/>
    </source>
</evidence>
<dbReference type="Pfam" id="PF00067">
    <property type="entry name" value="p450"/>
    <property type="match status" value="1"/>
</dbReference>
<dbReference type="CDD" id="cd11040">
    <property type="entry name" value="CYP7_CYP8-like"/>
    <property type="match status" value="1"/>
</dbReference>
<evidence type="ECO:0000256" key="2">
    <source>
        <dbReference type="ARBA" id="ARBA00010617"/>
    </source>
</evidence>
<keyword evidence="4 6" id="KW-0408">Iron</keyword>
<dbReference type="Proteomes" id="UP000078397">
    <property type="component" value="Unassembled WGS sequence"/>
</dbReference>
<evidence type="ECO:0000256" key="1">
    <source>
        <dbReference type="ARBA" id="ARBA00001971"/>
    </source>
</evidence>
<dbReference type="STRING" id="1380566.A0A179G8A0"/>
<organism evidence="9 10">
    <name type="scientific">Pochonia chlamydosporia 170</name>
    <dbReference type="NCBI Taxonomy" id="1380566"/>
    <lineage>
        <taxon>Eukaryota</taxon>
        <taxon>Fungi</taxon>
        <taxon>Dikarya</taxon>
        <taxon>Ascomycota</taxon>
        <taxon>Pezizomycotina</taxon>
        <taxon>Sordariomycetes</taxon>
        <taxon>Hypocreomycetidae</taxon>
        <taxon>Hypocreales</taxon>
        <taxon>Clavicipitaceae</taxon>
        <taxon>Pochonia</taxon>
    </lineage>
</organism>
<evidence type="ECO:0000256" key="5">
    <source>
        <dbReference type="ARBA" id="ARBA00023033"/>
    </source>
</evidence>
<keyword evidence="6 7" id="KW-0349">Heme</keyword>
<name>A0A179G8A0_METCM</name>
<protein>
    <submittedName>
        <fullName evidence="9">Cytochrome p450 protein</fullName>
    </submittedName>
</protein>
<feature type="transmembrane region" description="Helical" evidence="8">
    <location>
        <begin position="299"/>
        <end position="323"/>
    </location>
</feature>
<evidence type="ECO:0000256" key="7">
    <source>
        <dbReference type="RuleBase" id="RU000461"/>
    </source>
</evidence>
<dbReference type="InterPro" id="IPR002403">
    <property type="entry name" value="Cyt_P450_E_grp-IV"/>
</dbReference>
<dbReference type="InterPro" id="IPR053007">
    <property type="entry name" value="CYP450_monoxygenase_sec-met"/>
</dbReference>